<dbReference type="PROSITE" id="PS50060">
    <property type="entry name" value="MAM_2"/>
    <property type="match status" value="1"/>
</dbReference>
<proteinExistence type="predicted"/>
<organism evidence="3">
    <name type="scientific">Arion vulgaris</name>
    <dbReference type="NCBI Taxonomy" id="1028688"/>
    <lineage>
        <taxon>Eukaryota</taxon>
        <taxon>Metazoa</taxon>
        <taxon>Spiralia</taxon>
        <taxon>Lophotrochozoa</taxon>
        <taxon>Mollusca</taxon>
        <taxon>Gastropoda</taxon>
        <taxon>Heterobranchia</taxon>
        <taxon>Euthyneura</taxon>
        <taxon>Panpulmonata</taxon>
        <taxon>Eupulmonata</taxon>
        <taxon>Stylommatophora</taxon>
        <taxon>Helicina</taxon>
        <taxon>Arionoidea</taxon>
        <taxon>Arionidae</taxon>
        <taxon>Arion</taxon>
    </lineage>
</organism>
<feature type="region of interest" description="Disordered" evidence="1">
    <location>
        <begin position="1"/>
        <end position="25"/>
    </location>
</feature>
<dbReference type="EMBL" id="HACG01010070">
    <property type="protein sequence ID" value="CEK56935.1"/>
    <property type="molecule type" value="Transcribed_RNA"/>
</dbReference>
<feature type="compositionally biased region" description="Low complexity" evidence="1">
    <location>
        <begin position="8"/>
        <end position="23"/>
    </location>
</feature>
<feature type="domain" description="MAM" evidence="2">
    <location>
        <begin position="25"/>
        <end position="122"/>
    </location>
</feature>
<dbReference type="InterPro" id="IPR000998">
    <property type="entry name" value="MAM_dom"/>
</dbReference>
<name>A0A0B6YNC4_9EUPU</name>
<dbReference type="Pfam" id="PF00629">
    <property type="entry name" value="MAM"/>
    <property type="match status" value="1"/>
</dbReference>
<gene>
    <name evidence="3" type="primary">ORF28878</name>
</gene>
<evidence type="ECO:0000256" key="1">
    <source>
        <dbReference type="SAM" id="MobiDB-lite"/>
    </source>
</evidence>
<reference evidence="3" key="1">
    <citation type="submission" date="2014-12" db="EMBL/GenBank/DDBJ databases">
        <title>Insight into the proteome of Arion vulgaris.</title>
        <authorList>
            <person name="Aradska J."/>
            <person name="Bulat T."/>
            <person name="Smidak R."/>
            <person name="Sarate P."/>
            <person name="Gangsoo J."/>
            <person name="Sialana F."/>
            <person name="Bilban M."/>
            <person name="Lubec G."/>
        </authorList>
    </citation>
    <scope>NUCLEOTIDE SEQUENCE</scope>
    <source>
        <tissue evidence="3">Skin</tissue>
    </source>
</reference>
<accession>A0A0B6YNC4</accession>
<dbReference type="InterPro" id="IPR013320">
    <property type="entry name" value="ConA-like_dom_sf"/>
</dbReference>
<dbReference type="GO" id="GO:0016020">
    <property type="term" value="C:membrane"/>
    <property type="evidence" value="ECO:0007669"/>
    <property type="project" value="InterPro"/>
</dbReference>
<evidence type="ECO:0000259" key="2">
    <source>
        <dbReference type="PROSITE" id="PS50060"/>
    </source>
</evidence>
<dbReference type="SUPFAM" id="SSF49899">
    <property type="entry name" value="Concanavalin A-like lectins/glucanases"/>
    <property type="match status" value="1"/>
</dbReference>
<sequence length="122" mass="13233">PSSKQNISLTTASAPSTPSVPSSKQNVSLISPVVVSEANFSCIDFHFVQAGPTSYLEMYILGPLFNPILLASLKGVQKDHWTTVRQSLHLPPGIQFQIEFRAVLETGSVSLDDIHILKGICQ</sequence>
<dbReference type="Gene3D" id="2.60.120.200">
    <property type="match status" value="1"/>
</dbReference>
<dbReference type="AlphaFoldDB" id="A0A0B6YNC4"/>
<protein>
    <recommendedName>
        <fullName evidence="2">MAM domain-containing protein</fullName>
    </recommendedName>
</protein>
<feature type="non-terminal residue" evidence="3">
    <location>
        <position position="1"/>
    </location>
</feature>
<evidence type="ECO:0000313" key="3">
    <source>
        <dbReference type="EMBL" id="CEK56935.1"/>
    </source>
</evidence>